<dbReference type="Proteomes" id="UP000030445">
    <property type="component" value="Unassembled WGS sequence"/>
</dbReference>
<proteinExistence type="predicted"/>
<dbReference type="SUPFAM" id="SSF52540">
    <property type="entry name" value="P-loop containing nucleoside triphosphate hydrolases"/>
    <property type="match status" value="1"/>
</dbReference>
<dbReference type="Pfam" id="PF13481">
    <property type="entry name" value="AAA_25"/>
    <property type="match status" value="1"/>
</dbReference>
<dbReference type="Gene3D" id="3.40.50.300">
    <property type="entry name" value="P-loop containing nucleotide triphosphate hydrolases"/>
    <property type="match status" value="1"/>
</dbReference>
<dbReference type="AlphaFoldDB" id="A0A0A2AAW0"/>
<dbReference type="eggNOG" id="COG0467">
    <property type="taxonomic scope" value="Bacteria"/>
</dbReference>
<organism evidence="2 3">
    <name type="scientific">Prochlorococcus marinus str. MIT 9302</name>
    <dbReference type="NCBI Taxonomy" id="74545"/>
    <lineage>
        <taxon>Bacteria</taxon>
        <taxon>Bacillati</taxon>
        <taxon>Cyanobacteriota</taxon>
        <taxon>Cyanophyceae</taxon>
        <taxon>Synechococcales</taxon>
        <taxon>Prochlorococcaceae</taxon>
        <taxon>Prochlorococcus</taxon>
    </lineage>
</organism>
<evidence type="ECO:0000313" key="2">
    <source>
        <dbReference type="EMBL" id="KGF97644.1"/>
    </source>
</evidence>
<accession>A0A0A2AAW0</accession>
<name>A0A0A2AAW0_PROMR</name>
<reference evidence="3" key="1">
    <citation type="journal article" date="2014" name="Sci. Data">
        <title>Genomes of diverse isolates of the marine cyanobacterium Prochlorococcus.</title>
        <authorList>
            <person name="Biller S."/>
            <person name="Berube P."/>
            <person name="Thompson J."/>
            <person name="Kelly L."/>
            <person name="Roggensack S."/>
            <person name="Awad L."/>
            <person name="Roache-Johnson K."/>
            <person name="Ding H."/>
            <person name="Giovannoni S.J."/>
            <person name="Moore L.R."/>
            <person name="Chisholm S.W."/>
        </authorList>
    </citation>
    <scope>NUCLEOTIDE SEQUENCE [LARGE SCALE GENOMIC DNA]</scope>
    <source>
        <strain evidence="3">MIT 9302</strain>
    </source>
</reference>
<gene>
    <name evidence="2" type="ORF">EU96_1358</name>
</gene>
<feature type="domain" description="AAA+ ATPase" evidence="1">
    <location>
        <begin position="42"/>
        <end position="199"/>
    </location>
</feature>
<dbReference type="RefSeq" id="WP_032526978.1">
    <property type="nucleotide sequence ID" value="NZ_CP138951.1"/>
</dbReference>
<comment type="caution">
    <text evidence="2">The sequence shown here is derived from an EMBL/GenBank/DDBJ whole genome shotgun (WGS) entry which is preliminary data.</text>
</comment>
<sequence>MASKNGFESSKKGIGKLKPIPLSQLMDQWKPREWIVDLFGAKGSCVLLAADKGSGKTTFIYRMAEALEYQKMFMGELKTKKSKVFVWQADESRNNALDKFKLMDLQKENISFLFNDDEGGYELDIDELRILVKIQNIDVVFIDSITGLIMGNGISIKDSEFCIPLYALNNLASELKILIVITAHLRKEERTEVDMNDILGAGTQSGAVSDVWSMWTDEKDDEIFYLKCLGKRNCEKGTKWKLQGNKEDYSFKLIDADCGDLLPTKKNELSDKFLKFLTKEKHEYTYKELSAKFKCNFEHARRICIKLFTEGKIERTKIVEKVGRPYFKYWK</sequence>
<dbReference type="SMART" id="SM00382">
    <property type="entry name" value="AAA"/>
    <property type="match status" value="1"/>
</dbReference>
<protein>
    <recommendedName>
        <fullName evidence="1">AAA+ ATPase domain-containing protein</fullName>
    </recommendedName>
</protein>
<evidence type="ECO:0000313" key="3">
    <source>
        <dbReference type="Proteomes" id="UP000030445"/>
    </source>
</evidence>
<dbReference type="eggNOG" id="COG2345">
    <property type="taxonomic scope" value="Bacteria"/>
</dbReference>
<dbReference type="STRING" id="74545.EU96_1358"/>
<dbReference type="EMBL" id="JNAM01000010">
    <property type="protein sequence ID" value="KGF97644.1"/>
    <property type="molecule type" value="Genomic_DNA"/>
</dbReference>
<evidence type="ECO:0000259" key="1">
    <source>
        <dbReference type="SMART" id="SM00382"/>
    </source>
</evidence>
<dbReference type="InterPro" id="IPR027417">
    <property type="entry name" value="P-loop_NTPase"/>
</dbReference>
<dbReference type="OrthoDB" id="7360818at2"/>
<dbReference type="InterPro" id="IPR003593">
    <property type="entry name" value="AAA+_ATPase"/>
</dbReference>